<evidence type="ECO:0008006" key="6">
    <source>
        <dbReference type="Google" id="ProtNLM"/>
    </source>
</evidence>
<dbReference type="SUPFAM" id="SSF64182">
    <property type="entry name" value="DHH phosphoesterases"/>
    <property type="match status" value="1"/>
</dbReference>
<dbReference type="Pfam" id="PF01368">
    <property type="entry name" value="DHH"/>
    <property type="match status" value="1"/>
</dbReference>
<dbReference type="InterPro" id="IPR001667">
    <property type="entry name" value="DDH_dom"/>
</dbReference>
<protein>
    <recommendedName>
        <fullName evidence="6">Phosphoesterase</fullName>
    </recommendedName>
</protein>
<accession>A0A4P1QG21</accession>
<dbReference type="Gene3D" id="3.10.310.30">
    <property type="match status" value="1"/>
</dbReference>
<dbReference type="AlphaFoldDB" id="A0A4P1QG21"/>
<name>A0A4P1QG21_9BACT</name>
<keyword evidence="1" id="KW-1133">Transmembrane helix</keyword>
<keyword evidence="1" id="KW-0472">Membrane</keyword>
<evidence type="ECO:0000256" key="1">
    <source>
        <dbReference type="SAM" id="Phobius"/>
    </source>
</evidence>
<dbReference type="Pfam" id="PF24898">
    <property type="entry name" value="GGDEF_GdpP"/>
    <property type="match status" value="1"/>
</dbReference>
<dbReference type="InterPro" id="IPR038763">
    <property type="entry name" value="DHH_sf"/>
</dbReference>
<feature type="transmembrane region" description="Helical" evidence="1">
    <location>
        <begin position="9"/>
        <end position="32"/>
    </location>
</feature>
<keyword evidence="1" id="KW-0812">Transmembrane</keyword>
<dbReference type="KEGG" id="mhyv:MHSN_00745"/>
<dbReference type="InterPro" id="IPR014528">
    <property type="entry name" value="GdpP/PdeA"/>
</dbReference>
<evidence type="ECO:0000313" key="5">
    <source>
        <dbReference type="Proteomes" id="UP000264882"/>
    </source>
</evidence>
<dbReference type="Pfam" id="PF02272">
    <property type="entry name" value="DHHA1"/>
    <property type="match status" value="1"/>
</dbReference>
<dbReference type="Gene3D" id="3.30.450.20">
    <property type="entry name" value="PAS domain"/>
    <property type="match status" value="1"/>
</dbReference>
<organism evidence="4 5">
    <name type="scientific">Metamycoplasma hyosynoviae</name>
    <dbReference type="NCBI Taxonomy" id="29559"/>
    <lineage>
        <taxon>Bacteria</taxon>
        <taxon>Bacillati</taxon>
        <taxon>Mycoplasmatota</taxon>
        <taxon>Mycoplasmoidales</taxon>
        <taxon>Metamycoplasmataceae</taxon>
        <taxon>Metamycoplasma</taxon>
    </lineage>
</organism>
<dbReference type="InterPro" id="IPR051319">
    <property type="entry name" value="Oligoribo/pAp-PDE_c-di-AMP_PDE"/>
</dbReference>
<reference evidence="4 5" key="1">
    <citation type="submission" date="2014-06" db="EMBL/GenBank/DDBJ databases">
        <title>The Whole Genome Sequence of Mycoplasma hyosynoviae strain ATCC 27095.</title>
        <authorList>
            <person name="Calcutt M.J."/>
            <person name="Foecking M.F."/>
        </authorList>
    </citation>
    <scope>NUCLEOTIDE SEQUENCE [LARGE SCALE GENOMIC DNA]</scope>
    <source>
        <strain evidence="4 5">M60</strain>
    </source>
</reference>
<feature type="transmembrane region" description="Helical" evidence="1">
    <location>
        <begin position="38"/>
        <end position="59"/>
    </location>
</feature>
<feature type="domain" description="DDH" evidence="2">
    <location>
        <begin position="337"/>
        <end position="492"/>
    </location>
</feature>
<dbReference type="InterPro" id="IPR003156">
    <property type="entry name" value="DHHA1_dom"/>
</dbReference>
<dbReference type="Proteomes" id="UP000264882">
    <property type="component" value="Chromosome"/>
</dbReference>
<evidence type="ECO:0000259" key="3">
    <source>
        <dbReference type="Pfam" id="PF02272"/>
    </source>
</evidence>
<sequence length="651" mass="74556">MNKKTKLKLILLLIFLFVVPTIFFFTTFFWIQSEKWKIVVGVFYALWLIGIGISSLFYIKNLNKYNYKITEGVNFYIENEISKYGMGSILFLDNGRIIWISDFIQNRFTRKIIGKNIKDVFKIDFLKETNDFEYEYDNFKYEIHVLYEKNMLIFKDITIRSNIINDYKDQRVVFGEINIDNINLFQSNYSADEVFKIYSLVINILENLSKKYDFVYRQYENGKFFIITNFQTLQLFEQEEFSFFTEENFVYDEQKSVSISAGFAYGILEYNVLGALAKEALLQSQTRGGNQITVLTKDSKPKHYGSHSEISINISRTNVKLIAQILIDKISSDQIKNVVIYGHKNADLDAIGSAYAIYTLAKSFGKEAYIQNNIFDDTGKRQVDKLFANTPDVFVTPKFAQTITNENTLVILTDVCDEERIENKKAFKGALKNNIIVIDHHRILTMPTYAYINNIYIDSTASSASEIITEIIALTNNKDRLTLTATQLLLDGIYLDTNNLKKHTSSKTFYACSLLEQWGASVEKSTACLKISEEIDIKVKKLIENLQEVKPGYFLSYADIEVSNDIIAIASEEILKIEGRKASFVVGKLEKTNIYKLSARGYNTNVQIIAEAVNGGGHFSSSAAESTEEIEVFVDNIKQAIVSVKNENNNN</sequence>
<dbReference type="RefSeq" id="WP_119863709.1">
    <property type="nucleotide sequence ID" value="NZ_CP008748.1"/>
</dbReference>
<proteinExistence type="predicted"/>
<dbReference type="GO" id="GO:0003676">
    <property type="term" value="F:nucleic acid binding"/>
    <property type="evidence" value="ECO:0007669"/>
    <property type="project" value="InterPro"/>
</dbReference>
<dbReference type="PANTHER" id="PTHR47618:SF2">
    <property type="entry name" value="CYCLIC-DI-AMP PHOSPHODIESTERASE GDPP"/>
    <property type="match status" value="1"/>
</dbReference>
<keyword evidence="5" id="KW-1185">Reference proteome</keyword>
<gene>
    <name evidence="4" type="ORF">MHSN_00745</name>
</gene>
<dbReference type="EMBL" id="CP008748">
    <property type="protein sequence ID" value="ASI53742.1"/>
    <property type="molecule type" value="Genomic_DNA"/>
</dbReference>
<feature type="domain" description="DHHA1" evidence="3">
    <location>
        <begin position="553"/>
        <end position="641"/>
    </location>
</feature>
<dbReference type="PANTHER" id="PTHR47618">
    <property type="entry name" value="BIFUNCTIONAL OLIGORIBONUCLEASE AND PAP PHOSPHATASE NRNA"/>
    <property type="match status" value="1"/>
</dbReference>
<evidence type="ECO:0000313" key="4">
    <source>
        <dbReference type="EMBL" id="ASI53742.1"/>
    </source>
</evidence>
<dbReference type="Gene3D" id="3.90.1640.10">
    <property type="entry name" value="inorganic pyrophosphatase (n-terminal core)"/>
    <property type="match status" value="1"/>
</dbReference>
<dbReference type="PIRSF" id="PIRSF026583">
    <property type="entry name" value="YybT"/>
    <property type="match status" value="1"/>
</dbReference>
<evidence type="ECO:0000259" key="2">
    <source>
        <dbReference type="Pfam" id="PF01368"/>
    </source>
</evidence>